<evidence type="ECO:0000256" key="1">
    <source>
        <dbReference type="ARBA" id="ARBA00010641"/>
    </source>
</evidence>
<evidence type="ECO:0000259" key="6">
    <source>
        <dbReference type="Pfam" id="PF04542"/>
    </source>
</evidence>
<dbReference type="RefSeq" id="WP_046369455.1">
    <property type="nucleotide sequence ID" value="NZ_BBWV01000002.1"/>
</dbReference>
<dbReference type="Gene3D" id="1.10.10.10">
    <property type="entry name" value="Winged helix-like DNA-binding domain superfamily/Winged helix DNA-binding domain"/>
    <property type="match status" value="1"/>
</dbReference>
<dbReference type="GO" id="GO:0016987">
    <property type="term" value="F:sigma factor activity"/>
    <property type="evidence" value="ECO:0007669"/>
    <property type="project" value="UniProtKB-KW"/>
</dbReference>
<evidence type="ECO:0000256" key="2">
    <source>
        <dbReference type="ARBA" id="ARBA00023015"/>
    </source>
</evidence>
<dbReference type="EMBL" id="BBWV01000002">
    <property type="protein sequence ID" value="GAO43605.1"/>
    <property type="molecule type" value="Genomic_DNA"/>
</dbReference>
<evidence type="ECO:0000313" key="7">
    <source>
        <dbReference type="EMBL" id="GAO43605.1"/>
    </source>
</evidence>
<dbReference type="GO" id="GO:0006352">
    <property type="term" value="P:DNA-templated transcription initiation"/>
    <property type="evidence" value="ECO:0007669"/>
    <property type="project" value="InterPro"/>
</dbReference>
<dbReference type="AlphaFoldDB" id="A0A0E9N2P7"/>
<dbReference type="GO" id="GO:0003677">
    <property type="term" value="F:DNA binding"/>
    <property type="evidence" value="ECO:0007669"/>
    <property type="project" value="UniProtKB-KW"/>
</dbReference>
<sequence>MSYDASEQDLIRRLALRERAATETIYKTHFGMVQTLIVNNNGSVDDARDIFQETMMVLYDKAKSGEFELNCQLKTYLYAVARRLWLKRLQQLQKYSEEVESLAAVVPVEDDVERMEAQQQSFSLMEKAMLSLGEPCRSLLDAYYIKKKSMSDIAASFGYTNAENAKNQKYKCLTRLKKLFFAQYKTQ</sequence>
<dbReference type="InterPro" id="IPR039425">
    <property type="entry name" value="RNA_pol_sigma-70-like"/>
</dbReference>
<dbReference type="InterPro" id="IPR014284">
    <property type="entry name" value="RNA_pol_sigma-70_dom"/>
</dbReference>
<dbReference type="OrthoDB" id="1099849at2"/>
<dbReference type="NCBIfam" id="TIGR02937">
    <property type="entry name" value="sigma70-ECF"/>
    <property type="match status" value="1"/>
</dbReference>
<dbReference type="Gene3D" id="1.10.1740.10">
    <property type="match status" value="1"/>
</dbReference>
<dbReference type="Pfam" id="PF04542">
    <property type="entry name" value="Sigma70_r2"/>
    <property type="match status" value="1"/>
</dbReference>
<dbReference type="SUPFAM" id="SSF88659">
    <property type="entry name" value="Sigma3 and sigma4 domains of RNA polymerase sigma factors"/>
    <property type="match status" value="1"/>
</dbReference>
<evidence type="ECO:0000313" key="8">
    <source>
        <dbReference type="Proteomes" id="UP000033121"/>
    </source>
</evidence>
<dbReference type="PANTHER" id="PTHR43133">
    <property type="entry name" value="RNA POLYMERASE ECF-TYPE SIGMA FACTO"/>
    <property type="match status" value="1"/>
</dbReference>
<keyword evidence="4" id="KW-0238">DNA-binding</keyword>
<evidence type="ECO:0000256" key="3">
    <source>
        <dbReference type="ARBA" id="ARBA00023082"/>
    </source>
</evidence>
<protein>
    <submittedName>
        <fullName evidence="7">Putative RNA polymerase ECF-type sigma factor</fullName>
    </submittedName>
</protein>
<dbReference type="Proteomes" id="UP000033121">
    <property type="component" value="Unassembled WGS sequence"/>
</dbReference>
<dbReference type="InterPro" id="IPR013325">
    <property type="entry name" value="RNA_pol_sigma_r2"/>
</dbReference>
<dbReference type="InterPro" id="IPR007627">
    <property type="entry name" value="RNA_pol_sigma70_r2"/>
</dbReference>
<comment type="similarity">
    <text evidence="1">Belongs to the sigma-70 factor family. ECF subfamily.</text>
</comment>
<keyword evidence="5" id="KW-0804">Transcription</keyword>
<dbReference type="PANTHER" id="PTHR43133:SF8">
    <property type="entry name" value="RNA POLYMERASE SIGMA FACTOR HI_1459-RELATED"/>
    <property type="match status" value="1"/>
</dbReference>
<proteinExistence type="inferred from homology"/>
<dbReference type="InterPro" id="IPR036388">
    <property type="entry name" value="WH-like_DNA-bd_sf"/>
</dbReference>
<organism evidence="7 8">
    <name type="scientific">Flavihumibacter petaseus NBRC 106054</name>
    <dbReference type="NCBI Taxonomy" id="1220578"/>
    <lineage>
        <taxon>Bacteria</taxon>
        <taxon>Pseudomonadati</taxon>
        <taxon>Bacteroidota</taxon>
        <taxon>Chitinophagia</taxon>
        <taxon>Chitinophagales</taxon>
        <taxon>Chitinophagaceae</taxon>
        <taxon>Flavihumibacter</taxon>
    </lineage>
</organism>
<reference evidence="7 8" key="1">
    <citation type="submission" date="2015-04" db="EMBL/GenBank/DDBJ databases">
        <title>Whole genome shotgun sequence of Flavihumibacter petaseus NBRC 106054.</title>
        <authorList>
            <person name="Miyazawa S."/>
            <person name="Hosoyama A."/>
            <person name="Hashimoto M."/>
            <person name="Noguchi M."/>
            <person name="Tsuchikane K."/>
            <person name="Ohji S."/>
            <person name="Yamazoe A."/>
            <person name="Ichikawa N."/>
            <person name="Kimura A."/>
            <person name="Fujita N."/>
        </authorList>
    </citation>
    <scope>NUCLEOTIDE SEQUENCE [LARGE SCALE GENOMIC DNA]</scope>
    <source>
        <strain evidence="7 8">NBRC 106054</strain>
    </source>
</reference>
<evidence type="ECO:0000256" key="5">
    <source>
        <dbReference type="ARBA" id="ARBA00023163"/>
    </source>
</evidence>
<dbReference type="SUPFAM" id="SSF88946">
    <property type="entry name" value="Sigma2 domain of RNA polymerase sigma factors"/>
    <property type="match status" value="1"/>
</dbReference>
<name>A0A0E9N2P7_9BACT</name>
<dbReference type="InterPro" id="IPR013324">
    <property type="entry name" value="RNA_pol_sigma_r3/r4-like"/>
</dbReference>
<keyword evidence="2" id="KW-0805">Transcription regulation</keyword>
<keyword evidence="3" id="KW-0731">Sigma factor</keyword>
<comment type="caution">
    <text evidence="7">The sequence shown here is derived from an EMBL/GenBank/DDBJ whole genome shotgun (WGS) entry which is preliminary data.</text>
</comment>
<dbReference type="STRING" id="1220578.FPE01S_02_07110"/>
<gene>
    <name evidence="7" type="ORF">FPE01S_02_07110</name>
</gene>
<feature type="domain" description="RNA polymerase sigma-70 region 2" evidence="6">
    <location>
        <begin position="26"/>
        <end position="93"/>
    </location>
</feature>
<accession>A0A0E9N2P7</accession>
<evidence type="ECO:0000256" key="4">
    <source>
        <dbReference type="ARBA" id="ARBA00023125"/>
    </source>
</evidence>
<keyword evidence="8" id="KW-1185">Reference proteome</keyword>